<gene>
    <name evidence="5" type="ORF">HAD_05100</name>
</gene>
<comment type="cofactor">
    <cofactor evidence="1">
        <name>Zn(2+)</name>
        <dbReference type="ChEBI" id="CHEBI:29105"/>
    </cofactor>
</comment>
<keyword evidence="3" id="KW-0479">Metal-binding</keyword>
<name>A0A069E4M3_9PROT</name>
<dbReference type="PANTHER" id="PTHR37418:SF2">
    <property type="entry name" value="3-KETO-5-AMINOHEXANOATE CLEAVAGE ENZYME"/>
    <property type="match status" value="1"/>
</dbReference>
<dbReference type="InterPro" id="IPR008567">
    <property type="entry name" value="BKACE"/>
</dbReference>
<protein>
    <recommendedName>
        <fullName evidence="7">Class III aminotransferase</fullName>
    </recommendedName>
</protein>
<keyword evidence="2" id="KW-0808">Transferase</keyword>
<dbReference type="InterPro" id="IPR013785">
    <property type="entry name" value="Aldolase_TIM"/>
</dbReference>
<dbReference type="GO" id="GO:0046872">
    <property type="term" value="F:metal ion binding"/>
    <property type="evidence" value="ECO:0007669"/>
    <property type="project" value="UniProtKB-KW"/>
</dbReference>
<evidence type="ECO:0000313" key="5">
    <source>
        <dbReference type="EMBL" id="KCZ85033.1"/>
    </source>
</evidence>
<dbReference type="AlphaFoldDB" id="A0A069E4M3"/>
<dbReference type="Pfam" id="PF05853">
    <property type="entry name" value="BKACE"/>
    <property type="match status" value="1"/>
</dbReference>
<organism evidence="5 6">
    <name type="scientific">Hyphomonas adhaerens MHS-3</name>
    <dbReference type="NCBI Taxonomy" id="1280949"/>
    <lineage>
        <taxon>Bacteria</taxon>
        <taxon>Pseudomonadati</taxon>
        <taxon>Pseudomonadota</taxon>
        <taxon>Alphaproteobacteria</taxon>
        <taxon>Hyphomonadales</taxon>
        <taxon>Hyphomonadaceae</taxon>
        <taxon>Hyphomonas</taxon>
    </lineage>
</organism>
<dbReference type="OrthoDB" id="9805277at2"/>
<evidence type="ECO:0000256" key="2">
    <source>
        <dbReference type="ARBA" id="ARBA00022679"/>
    </source>
</evidence>
<dbReference type="Proteomes" id="UP000027446">
    <property type="component" value="Unassembled WGS sequence"/>
</dbReference>
<accession>A0A069E4M3</accession>
<evidence type="ECO:0000256" key="4">
    <source>
        <dbReference type="ARBA" id="ARBA00022833"/>
    </source>
</evidence>
<dbReference type="PANTHER" id="PTHR37418">
    <property type="entry name" value="3-KETO-5-AMINOHEXANOATE CLEAVAGE ENZYME-RELATED"/>
    <property type="match status" value="1"/>
</dbReference>
<sequence>MTNRRLIGVAPNGARRTQADHPALPILPEEIAQTAREIVAAGAGLLHLHVRDEAGGHSLDPTRYQDAVSAIRDAVGDQLVVQITTEACGIYSRDEQIDTVEAVRPEACSVALRELCPSDQADDVQTYAQFLSDCQREGIALQHILYDEADLRRFRHFWSEGVVPEAHPFILLVIGRYTPHPEDWQRDFLKLMGALHTEGEALPDWAVCGFGTAQISILAAAAALGGHVRVGFENGLNRPDGTLAQDNADLVSMCAAAFRNLGLTPMSAADARRMANFP</sequence>
<dbReference type="RefSeq" id="WP_035569787.1">
    <property type="nucleotide sequence ID" value="NZ_ARYH01000001.1"/>
</dbReference>
<evidence type="ECO:0000256" key="1">
    <source>
        <dbReference type="ARBA" id="ARBA00001947"/>
    </source>
</evidence>
<evidence type="ECO:0008006" key="7">
    <source>
        <dbReference type="Google" id="ProtNLM"/>
    </source>
</evidence>
<dbReference type="PATRIC" id="fig|1280949.3.peg.1040"/>
<dbReference type="eggNOG" id="COG3246">
    <property type="taxonomic scope" value="Bacteria"/>
</dbReference>
<evidence type="ECO:0000313" key="6">
    <source>
        <dbReference type="Proteomes" id="UP000027446"/>
    </source>
</evidence>
<dbReference type="EMBL" id="ARYH01000001">
    <property type="protein sequence ID" value="KCZ85033.1"/>
    <property type="molecule type" value="Genomic_DNA"/>
</dbReference>
<dbReference type="GO" id="GO:0043720">
    <property type="term" value="F:3-keto-5-aminohexanoate cleavage activity"/>
    <property type="evidence" value="ECO:0007669"/>
    <property type="project" value="InterPro"/>
</dbReference>
<keyword evidence="6" id="KW-1185">Reference proteome</keyword>
<reference evidence="5 6" key="1">
    <citation type="journal article" date="2014" name="Antonie Van Leeuwenhoek">
        <title>Hyphomonas beringensis sp. nov. and Hyphomonas chukchiensis sp. nov., isolated from surface seawater of the Bering Sea and Chukchi Sea.</title>
        <authorList>
            <person name="Li C."/>
            <person name="Lai Q."/>
            <person name="Li G."/>
            <person name="Dong C."/>
            <person name="Wang J."/>
            <person name="Liao Y."/>
            <person name="Shao Z."/>
        </authorList>
    </citation>
    <scope>NUCLEOTIDE SEQUENCE [LARGE SCALE GENOMIC DNA]</scope>
    <source>
        <strain evidence="5 6">MHS-3</strain>
    </source>
</reference>
<evidence type="ECO:0000256" key="3">
    <source>
        <dbReference type="ARBA" id="ARBA00022723"/>
    </source>
</evidence>
<proteinExistence type="predicted"/>
<keyword evidence="4" id="KW-0862">Zinc</keyword>
<comment type="caution">
    <text evidence="5">The sequence shown here is derived from an EMBL/GenBank/DDBJ whole genome shotgun (WGS) entry which is preliminary data.</text>
</comment>
<dbReference type="STRING" id="1280949.HAD_05100"/>
<dbReference type="Gene3D" id="3.20.20.70">
    <property type="entry name" value="Aldolase class I"/>
    <property type="match status" value="1"/>
</dbReference>